<proteinExistence type="predicted"/>
<gene>
    <name evidence="1" type="ORF">K3F53_15075</name>
    <name evidence="2" type="ORF">SAMN04489735_104426</name>
</gene>
<dbReference type="GeneID" id="97142703"/>
<dbReference type="EMBL" id="FNDE01000044">
    <property type="protein sequence ID" value="SDH69548.1"/>
    <property type="molecule type" value="Genomic_DNA"/>
</dbReference>
<dbReference type="EMBL" id="CP080764">
    <property type="protein sequence ID" value="QYY42168.1"/>
    <property type="molecule type" value="Genomic_DNA"/>
</dbReference>
<accession>A0A1G8EI22</accession>
<dbReference type="AlphaFoldDB" id="A0A1G8EI22"/>
<dbReference type="Proteomes" id="UP000198956">
    <property type="component" value="Unassembled WGS sequence"/>
</dbReference>
<protein>
    <submittedName>
        <fullName evidence="2">Uncharacterized protein</fullName>
    </submittedName>
</protein>
<evidence type="ECO:0000313" key="4">
    <source>
        <dbReference type="Proteomes" id="UP000826616"/>
    </source>
</evidence>
<dbReference type="Proteomes" id="UP000826616">
    <property type="component" value="Chromosome"/>
</dbReference>
<evidence type="ECO:0000313" key="3">
    <source>
        <dbReference type="Proteomes" id="UP000198956"/>
    </source>
</evidence>
<sequence>MFFHGIPFRYLRLQYPVLSPRQSAGQKTAVQLSDRQHLIEQFGLEPIHLLEYWRNEYTLQDCLRACFAFGDVVLAFQELPLPIWQLSRHEVGVSALSLHRTRWIFILQPEYSEELRTMFPKVPIFVLHYENGKFRSFSKRK</sequence>
<dbReference type="OrthoDB" id="2970588at2"/>
<keyword evidence="4" id="KW-1185">Reference proteome</keyword>
<reference evidence="1 4" key="2">
    <citation type="submission" date="2021-08" db="EMBL/GenBank/DDBJ databases">
        <title>Complete genome sequence of the strain Aneurinibacillus thermoaerophilus CCM 8960.</title>
        <authorList>
            <person name="Musilova J."/>
            <person name="Kourilova X."/>
            <person name="Pernicova I."/>
            <person name="Bezdicek M."/>
            <person name="Lengerova M."/>
            <person name="Obruca S."/>
            <person name="Sedlar K."/>
        </authorList>
    </citation>
    <scope>NUCLEOTIDE SEQUENCE [LARGE SCALE GENOMIC DNA]</scope>
    <source>
        <strain evidence="1 4">CCM 8960</strain>
    </source>
</reference>
<name>A0A1G8EI22_ANETH</name>
<dbReference type="RefSeq" id="WP_057897829.1">
    <property type="nucleotide sequence ID" value="NZ_CP080764.1"/>
</dbReference>
<organism evidence="2 3">
    <name type="scientific">Aneurinibacillus thermoaerophilus</name>
    <dbReference type="NCBI Taxonomy" id="143495"/>
    <lineage>
        <taxon>Bacteria</taxon>
        <taxon>Bacillati</taxon>
        <taxon>Bacillota</taxon>
        <taxon>Bacilli</taxon>
        <taxon>Bacillales</taxon>
        <taxon>Paenibacillaceae</taxon>
        <taxon>Aneurinibacillus group</taxon>
        <taxon>Aneurinibacillus</taxon>
    </lineage>
</organism>
<evidence type="ECO:0000313" key="2">
    <source>
        <dbReference type="EMBL" id="SDH69548.1"/>
    </source>
</evidence>
<reference evidence="2 3" key="1">
    <citation type="submission" date="2016-10" db="EMBL/GenBank/DDBJ databases">
        <authorList>
            <person name="de Groot N.N."/>
        </authorList>
    </citation>
    <scope>NUCLEOTIDE SEQUENCE [LARGE SCALE GENOMIC DNA]</scope>
    <source>
        <strain evidence="2 3">L 420-91</strain>
    </source>
</reference>
<evidence type="ECO:0000313" key="1">
    <source>
        <dbReference type="EMBL" id="QYY42168.1"/>
    </source>
</evidence>